<evidence type="ECO:0000256" key="4">
    <source>
        <dbReference type="HAMAP-Rule" id="MF_00925"/>
    </source>
</evidence>
<evidence type="ECO:0000256" key="2">
    <source>
        <dbReference type="ARBA" id="ARBA00023136"/>
    </source>
</evidence>
<proteinExistence type="inferred from homology"/>
<comment type="function">
    <text evidence="4">Part of the outer membrane protein assembly complex, which is involved in assembly and insertion of beta-barrel proteins into the outer membrane.</text>
</comment>
<dbReference type="PANTHER" id="PTHR37482:SF1">
    <property type="entry name" value="OUTER MEMBRANE PROTEIN ASSEMBLY FACTOR BAME"/>
    <property type="match status" value="1"/>
</dbReference>
<evidence type="ECO:0000256" key="3">
    <source>
        <dbReference type="ARBA" id="ARBA00023237"/>
    </source>
</evidence>
<accession>A0ABW3HJD6</accession>
<feature type="region of interest" description="Disordered" evidence="5">
    <location>
        <begin position="112"/>
        <end position="144"/>
    </location>
</feature>
<comment type="similarity">
    <text evidence="4">Belongs to the BamE family.</text>
</comment>
<dbReference type="HAMAP" id="MF_00925">
    <property type="entry name" value="OM_assembly_BamE"/>
    <property type="match status" value="1"/>
</dbReference>
<keyword evidence="4" id="KW-0564">Palmitate</keyword>
<protein>
    <recommendedName>
        <fullName evidence="4">Outer membrane protein assembly factor BamE</fullName>
    </recommendedName>
</protein>
<dbReference type="Pfam" id="PF04355">
    <property type="entry name" value="BamE"/>
    <property type="match status" value="1"/>
</dbReference>
<evidence type="ECO:0000256" key="5">
    <source>
        <dbReference type="SAM" id="MobiDB-lite"/>
    </source>
</evidence>
<evidence type="ECO:0000256" key="1">
    <source>
        <dbReference type="ARBA" id="ARBA00022729"/>
    </source>
</evidence>
<feature type="domain" description="Outer membrane protein assembly factor BamE" evidence="7">
    <location>
        <begin position="34"/>
        <end position="108"/>
    </location>
</feature>
<dbReference type="InterPro" id="IPR037873">
    <property type="entry name" value="BamE-like"/>
</dbReference>
<evidence type="ECO:0000313" key="9">
    <source>
        <dbReference type="Proteomes" id="UP001597044"/>
    </source>
</evidence>
<evidence type="ECO:0000259" key="7">
    <source>
        <dbReference type="Pfam" id="PF04355"/>
    </source>
</evidence>
<dbReference type="Proteomes" id="UP001597044">
    <property type="component" value="Unassembled WGS sequence"/>
</dbReference>
<feature type="signal peptide" evidence="6">
    <location>
        <begin position="1"/>
        <end position="18"/>
    </location>
</feature>
<dbReference type="PROSITE" id="PS51257">
    <property type="entry name" value="PROKAR_LIPOPROTEIN"/>
    <property type="match status" value="1"/>
</dbReference>
<dbReference type="InterPro" id="IPR007450">
    <property type="entry name" value="BamE_dom"/>
</dbReference>
<gene>
    <name evidence="4" type="primary">bamE</name>
    <name evidence="8" type="ORF">ACFQ0F_10760</name>
</gene>
<reference evidence="9" key="1">
    <citation type="journal article" date="2019" name="Int. J. Syst. Evol. Microbiol.">
        <title>The Global Catalogue of Microorganisms (GCM) 10K type strain sequencing project: providing services to taxonomists for standard genome sequencing and annotation.</title>
        <authorList>
            <consortium name="The Broad Institute Genomics Platform"/>
            <consortium name="The Broad Institute Genome Sequencing Center for Infectious Disease"/>
            <person name="Wu L."/>
            <person name="Ma J."/>
        </authorList>
    </citation>
    <scope>NUCLEOTIDE SEQUENCE [LARGE SCALE GENOMIC DNA]</scope>
    <source>
        <strain evidence="9">CCUG 63419</strain>
    </source>
</reference>
<dbReference type="Gene3D" id="3.30.1450.10">
    <property type="match status" value="1"/>
</dbReference>
<organism evidence="8 9">
    <name type="scientific">Paraperlucidibaca wandonensis</name>
    <dbReference type="NCBI Taxonomy" id="1268273"/>
    <lineage>
        <taxon>Bacteria</taxon>
        <taxon>Pseudomonadati</taxon>
        <taxon>Pseudomonadota</taxon>
        <taxon>Gammaproteobacteria</taxon>
        <taxon>Moraxellales</taxon>
        <taxon>Moraxellaceae</taxon>
        <taxon>Paraperlucidibaca</taxon>
    </lineage>
</organism>
<dbReference type="InterPro" id="IPR026592">
    <property type="entry name" value="BamE"/>
</dbReference>
<evidence type="ECO:0000256" key="6">
    <source>
        <dbReference type="SAM" id="SignalP"/>
    </source>
</evidence>
<dbReference type="PANTHER" id="PTHR37482">
    <property type="entry name" value="OUTER MEMBRANE PROTEIN ASSEMBLY FACTOR BAME"/>
    <property type="match status" value="1"/>
</dbReference>
<keyword evidence="2 4" id="KW-0472">Membrane</keyword>
<evidence type="ECO:0000313" key="8">
    <source>
        <dbReference type="EMBL" id="MFD0950864.1"/>
    </source>
</evidence>
<keyword evidence="3 4" id="KW-0998">Cell outer membrane</keyword>
<sequence length="144" mass="15524">MQKKLLAIALTAAVLSTAGCKNVFSAYRIDVVQGQAVTSEQADKVKNGMTPAQVRYVLGSPLITDTLNPTRWDYAYRFIPGTYAKEAGIDKVPHRRLSVFFSDGVVARIDREGQLPSSAPALPGSKDGAVRTTQSGLESQRPAE</sequence>
<comment type="caution">
    <text evidence="8">The sequence shown here is derived from an EMBL/GenBank/DDBJ whole genome shotgun (WGS) entry which is preliminary data.</text>
</comment>
<feature type="chain" id="PRO_5047501775" description="Outer membrane protein assembly factor BamE" evidence="6">
    <location>
        <begin position="19"/>
        <end position="144"/>
    </location>
</feature>
<name>A0ABW3HJD6_9GAMM</name>
<keyword evidence="9" id="KW-1185">Reference proteome</keyword>
<dbReference type="EMBL" id="JBHTIT010000001">
    <property type="protein sequence ID" value="MFD0950864.1"/>
    <property type="molecule type" value="Genomic_DNA"/>
</dbReference>
<comment type="subunit">
    <text evidence="4">Part of the Bam complex.</text>
</comment>
<dbReference type="RefSeq" id="WP_379071956.1">
    <property type="nucleotide sequence ID" value="NZ_JBHTIT010000001.1"/>
</dbReference>
<keyword evidence="1 4" id="KW-0732">Signal</keyword>
<comment type="subcellular location">
    <subcellularLocation>
        <location evidence="4">Cell outer membrane</location>
        <topology evidence="4">Lipid-anchor</topology>
    </subcellularLocation>
</comment>
<keyword evidence="4" id="KW-0449">Lipoprotein</keyword>